<dbReference type="STRING" id="264201.pc1224"/>
<dbReference type="Proteomes" id="UP000000529">
    <property type="component" value="Chromosome"/>
</dbReference>
<feature type="region of interest" description="Disordered" evidence="1">
    <location>
        <begin position="57"/>
        <end position="115"/>
    </location>
</feature>
<dbReference type="HOGENOM" id="CLU_982984_0_0_0"/>
<evidence type="ECO:0000313" key="3">
    <source>
        <dbReference type="Proteomes" id="UP000000529"/>
    </source>
</evidence>
<name>Q6MBV1_PARUW</name>
<accession>Q6MBV1</accession>
<evidence type="ECO:0000313" key="2">
    <source>
        <dbReference type="EMBL" id="CAF23948.1"/>
    </source>
</evidence>
<organism evidence="2 3">
    <name type="scientific">Protochlamydia amoebophila (strain UWE25)</name>
    <dbReference type="NCBI Taxonomy" id="264201"/>
    <lineage>
        <taxon>Bacteria</taxon>
        <taxon>Pseudomonadati</taxon>
        <taxon>Chlamydiota</taxon>
        <taxon>Chlamydiia</taxon>
        <taxon>Parachlamydiales</taxon>
        <taxon>Parachlamydiaceae</taxon>
        <taxon>Candidatus Protochlamydia</taxon>
    </lineage>
</organism>
<dbReference type="eggNOG" id="ENOG50338MT">
    <property type="taxonomic scope" value="Bacteria"/>
</dbReference>
<dbReference type="EMBL" id="BX908798">
    <property type="protein sequence ID" value="CAF23948.1"/>
    <property type="molecule type" value="Genomic_DNA"/>
</dbReference>
<evidence type="ECO:0000256" key="1">
    <source>
        <dbReference type="SAM" id="MobiDB-lite"/>
    </source>
</evidence>
<feature type="compositionally biased region" description="Low complexity" evidence="1">
    <location>
        <begin position="103"/>
        <end position="112"/>
    </location>
</feature>
<gene>
    <name evidence="2" type="ORF">PC_RS05895</name>
</gene>
<sequence>MENIREKYTQLLSLTRLFLAREHKLNETLLSFPNSYAHFKPFLSHSLKNQQSIKNQSFASSNNVKQVPPPSSFSTDPYSKPPTSPDLRPSTPPLTIFSPNPQPTTTEPESPQLQKKEPEILKQVEKTKFPPLLTLEPMVAVSPTIENQEFKEILKKNFPSYTLSSTIPNDQFAKKLMNKWTYERQVPSIVILSFGNQESHLKLLKNIAKAISLRFAPSRVVSALKLEKEKQWNKLFEAKELCLVIASDYHLYLQPDLMSYYREEPKLGKHFLQQTPLLLLSDLDLYLKEPQLKSLLWRAICNELTPLTKISTTS</sequence>
<dbReference type="OrthoDB" id="22102at2"/>
<dbReference type="RefSeq" id="WP_011175774.1">
    <property type="nucleotide sequence ID" value="NC_005861.2"/>
</dbReference>
<dbReference type="KEGG" id="pcu:PC_RS05895"/>
<reference evidence="2 3" key="1">
    <citation type="journal article" date="2004" name="Science">
        <title>Illuminating the evolutionary history of chlamydiae.</title>
        <authorList>
            <person name="Horn M."/>
            <person name="Collingro A."/>
            <person name="Schmitz-Esser S."/>
            <person name="Beier C.L."/>
            <person name="Purkhold U."/>
            <person name="Fartmann B."/>
            <person name="Brandt P."/>
            <person name="Nyakatura G.J."/>
            <person name="Droege M."/>
            <person name="Frishman D."/>
            <person name="Rattei T."/>
            <person name="Mewes H."/>
            <person name="Wagner M."/>
        </authorList>
    </citation>
    <scope>NUCLEOTIDE SEQUENCE [LARGE SCALE GENOMIC DNA]</scope>
    <source>
        <strain evidence="2 3">UWE25</strain>
    </source>
</reference>
<keyword evidence="3" id="KW-1185">Reference proteome</keyword>
<protein>
    <submittedName>
        <fullName evidence="2">Uncharacterized protein</fullName>
    </submittedName>
</protein>
<dbReference type="AlphaFoldDB" id="Q6MBV1"/>
<proteinExistence type="predicted"/>